<organism evidence="2 3">
    <name type="scientific">Plakobranchus ocellatus</name>
    <dbReference type="NCBI Taxonomy" id="259542"/>
    <lineage>
        <taxon>Eukaryota</taxon>
        <taxon>Metazoa</taxon>
        <taxon>Spiralia</taxon>
        <taxon>Lophotrochozoa</taxon>
        <taxon>Mollusca</taxon>
        <taxon>Gastropoda</taxon>
        <taxon>Heterobranchia</taxon>
        <taxon>Euthyneura</taxon>
        <taxon>Panpulmonata</taxon>
        <taxon>Sacoglossa</taxon>
        <taxon>Placobranchoidea</taxon>
        <taxon>Plakobranchidae</taxon>
        <taxon>Plakobranchus</taxon>
    </lineage>
</organism>
<dbReference type="Proteomes" id="UP000735302">
    <property type="component" value="Unassembled WGS sequence"/>
</dbReference>
<feature type="region of interest" description="Disordered" evidence="1">
    <location>
        <begin position="1"/>
        <end position="66"/>
    </location>
</feature>
<accession>A0AAV3Z6V9</accession>
<sequence>MEQVPGLMWTRYQATERRESVSSKSSPQQGDLRFSGQGASGGARTRNRRVPAHLRADSQATVPPTP</sequence>
<name>A0AAV3Z6V9_9GAST</name>
<dbReference type="AlphaFoldDB" id="A0AAV3Z6V9"/>
<dbReference type="EMBL" id="BLXT01002087">
    <property type="protein sequence ID" value="GFN91063.1"/>
    <property type="molecule type" value="Genomic_DNA"/>
</dbReference>
<evidence type="ECO:0000256" key="1">
    <source>
        <dbReference type="SAM" id="MobiDB-lite"/>
    </source>
</evidence>
<reference evidence="2 3" key="1">
    <citation type="journal article" date="2021" name="Elife">
        <title>Chloroplast acquisition without the gene transfer in kleptoplastic sea slugs, Plakobranchus ocellatus.</title>
        <authorList>
            <person name="Maeda T."/>
            <person name="Takahashi S."/>
            <person name="Yoshida T."/>
            <person name="Shimamura S."/>
            <person name="Takaki Y."/>
            <person name="Nagai Y."/>
            <person name="Toyoda A."/>
            <person name="Suzuki Y."/>
            <person name="Arimoto A."/>
            <person name="Ishii H."/>
            <person name="Satoh N."/>
            <person name="Nishiyama T."/>
            <person name="Hasebe M."/>
            <person name="Maruyama T."/>
            <person name="Minagawa J."/>
            <person name="Obokata J."/>
            <person name="Shigenobu S."/>
        </authorList>
    </citation>
    <scope>NUCLEOTIDE SEQUENCE [LARGE SCALE GENOMIC DNA]</scope>
</reference>
<protein>
    <submittedName>
        <fullName evidence="2">Uncharacterized protein</fullName>
    </submittedName>
</protein>
<keyword evidence="3" id="KW-1185">Reference proteome</keyword>
<gene>
    <name evidence="2" type="ORF">PoB_001756900</name>
</gene>
<evidence type="ECO:0000313" key="2">
    <source>
        <dbReference type="EMBL" id="GFN91063.1"/>
    </source>
</evidence>
<proteinExistence type="predicted"/>
<comment type="caution">
    <text evidence="2">The sequence shown here is derived from an EMBL/GenBank/DDBJ whole genome shotgun (WGS) entry which is preliminary data.</text>
</comment>
<evidence type="ECO:0000313" key="3">
    <source>
        <dbReference type="Proteomes" id="UP000735302"/>
    </source>
</evidence>